<sequence>MESRDIDHELVISSLGGDDMASLRDFPLYEKPGSRLIRHANSFGSGSDTSPNSQPTLYDYTKPYRQGSFPIFSDSSTFSGADNQPYNFTNGAKSKLLILNEKLIGFERQMERQAKQRRRLEESRFHNISSAIEKLQERLANETHSRMGTIKGLHGVFDTEIKNVEKKLEETFVDRLGKLESIIAALEERIQLIQEQVSENERTFNQHVETSCVALEKNIALVQKQFESEKLNRQEREDEISRRISQVEQKYDSELPPYIDKMDQLYGQMKKEMQDLRETRRLEELKMRESLMDEINKIHNVLIAECEAREGADEDMVKALNHYGKILSAYLGIQVDEQSVES</sequence>
<dbReference type="GeneID" id="94335483"/>
<evidence type="ECO:0000256" key="6">
    <source>
        <dbReference type="ARBA" id="ARBA00023212"/>
    </source>
</evidence>
<keyword evidence="5 7" id="KW-0175">Coiled coil</keyword>
<dbReference type="Proteomes" id="UP001214638">
    <property type="component" value="Unassembled WGS sequence"/>
</dbReference>
<keyword evidence="4" id="KW-0493">Microtubule</keyword>
<proteinExistence type="inferred from homology"/>
<evidence type="ECO:0000313" key="11">
    <source>
        <dbReference type="Proteomes" id="UP001214638"/>
    </source>
</evidence>
<comment type="subcellular location">
    <subcellularLocation>
        <location evidence="1">Cytoplasm</location>
        <location evidence="1">Cytoskeleton</location>
    </subcellularLocation>
</comment>
<dbReference type="EMBL" id="JALLKP010000023">
    <property type="protein sequence ID" value="KAK2194928.1"/>
    <property type="molecule type" value="Genomic_DNA"/>
</dbReference>
<evidence type="ECO:0000256" key="2">
    <source>
        <dbReference type="ARBA" id="ARBA00005678"/>
    </source>
</evidence>
<evidence type="ECO:0000313" key="10">
    <source>
        <dbReference type="EMBL" id="KAK2198176.1"/>
    </source>
</evidence>
<keyword evidence="6" id="KW-0206">Cytoskeleton</keyword>
<accession>A0AAD9PGF4</accession>
<dbReference type="GO" id="GO:0005200">
    <property type="term" value="F:structural constituent of cytoskeleton"/>
    <property type="evidence" value="ECO:0007669"/>
    <property type="project" value="InterPro"/>
</dbReference>
<dbReference type="Pfam" id="PF06705">
    <property type="entry name" value="SF-assemblin"/>
    <property type="match status" value="1"/>
</dbReference>
<feature type="coiled-coil region" evidence="7">
    <location>
        <begin position="259"/>
        <end position="286"/>
    </location>
</feature>
<organism evidence="8 11">
    <name type="scientific">Babesia duncani</name>
    <dbReference type="NCBI Taxonomy" id="323732"/>
    <lineage>
        <taxon>Eukaryota</taxon>
        <taxon>Sar</taxon>
        <taxon>Alveolata</taxon>
        <taxon>Apicomplexa</taxon>
        <taxon>Aconoidasida</taxon>
        <taxon>Piroplasmida</taxon>
        <taxon>Babesiidae</taxon>
        <taxon>Babesia</taxon>
    </lineage>
</organism>
<comment type="similarity">
    <text evidence="2">Belongs to the SF-assemblin family.</text>
</comment>
<name>A0AAD9PGF4_9APIC</name>
<dbReference type="InterPro" id="IPR008374">
    <property type="entry name" value="SF_assemblin/giardin_b"/>
</dbReference>
<evidence type="ECO:0000256" key="3">
    <source>
        <dbReference type="ARBA" id="ARBA00022490"/>
    </source>
</evidence>
<keyword evidence="11" id="KW-1185">Reference proteome</keyword>
<dbReference type="PRINTS" id="PR01799">
    <property type="entry name" value="SFASSEMBLIN"/>
</dbReference>
<evidence type="ECO:0000313" key="8">
    <source>
        <dbReference type="EMBL" id="KAK2194356.1"/>
    </source>
</evidence>
<comment type="caution">
    <text evidence="8">The sequence shown here is derived from an EMBL/GenBank/DDBJ whole genome shotgun (WGS) entry which is preliminary data.</text>
</comment>
<dbReference type="KEGG" id="bdw:94335483"/>
<reference evidence="8" key="1">
    <citation type="journal article" date="2023" name="Nat. Microbiol.">
        <title>Babesia duncani multi-omics identifies virulence factors and drug targets.</title>
        <authorList>
            <person name="Singh P."/>
            <person name="Lonardi S."/>
            <person name="Liang Q."/>
            <person name="Vydyam P."/>
            <person name="Khabirova E."/>
            <person name="Fang T."/>
            <person name="Gihaz S."/>
            <person name="Thekkiniath J."/>
            <person name="Munshi M."/>
            <person name="Abel S."/>
            <person name="Ciampossin L."/>
            <person name="Batugedara G."/>
            <person name="Gupta M."/>
            <person name="Lu X.M."/>
            <person name="Lenz T."/>
            <person name="Chakravarty S."/>
            <person name="Cornillot E."/>
            <person name="Hu Y."/>
            <person name="Ma W."/>
            <person name="Gonzalez L.M."/>
            <person name="Sanchez S."/>
            <person name="Estrada K."/>
            <person name="Sanchez-Flores A."/>
            <person name="Montero E."/>
            <person name="Harb O.S."/>
            <person name="Le Roch K.G."/>
            <person name="Mamoun C.B."/>
        </authorList>
    </citation>
    <scope>NUCLEOTIDE SEQUENCE</scope>
    <source>
        <strain evidence="8">WA1</strain>
    </source>
</reference>
<dbReference type="EMBL" id="JALLKP010000145">
    <property type="protein sequence ID" value="KAK2194356.1"/>
    <property type="molecule type" value="Genomic_DNA"/>
</dbReference>
<protein>
    <submittedName>
        <fullName evidence="8">SF-assemblin-beta-giardin</fullName>
    </submittedName>
</protein>
<evidence type="ECO:0000313" key="9">
    <source>
        <dbReference type="EMBL" id="KAK2194928.1"/>
    </source>
</evidence>
<dbReference type="RefSeq" id="XP_067805018.1">
    <property type="nucleotide sequence ID" value="XM_067946227.1"/>
</dbReference>
<evidence type="ECO:0000256" key="7">
    <source>
        <dbReference type="SAM" id="Coils"/>
    </source>
</evidence>
<evidence type="ECO:0000256" key="4">
    <source>
        <dbReference type="ARBA" id="ARBA00022701"/>
    </source>
</evidence>
<dbReference type="GO" id="GO:0005874">
    <property type="term" value="C:microtubule"/>
    <property type="evidence" value="ECO:0007669"/>
    <property type="project" value="UniProtKB-KW"/>
</dbReference>
<evidence type="ECO:0000256" key="5">
    <source>
        <dbReference type="ARBA" id="ARBA00023054"/>
    </source>
</evidence>
<dbReference type="PANTHER" id="PTHR40412">
    <property type="entry name" value="SF-ASSEMBLIN"/>
    <property type="match status" value="1"/>
</dbReference>
<dbReference type="PANTHER" id="PTHR40412:SF1">
    <property type="entry name" value="SF-ASSEMBLIN"/>
    <property type="match status" value="1"/>
</dbReference>
<dbReference type="EMBL" id="JALLKP010000001">
    <property type="protein sequence ID" value="KAK2198176.1"/>
    <property type="molecule type" value="Genomic_DNA"/>
</dbReference>
<dbReference type="AlphaFoldDB" id="A0AAD9PGF4"/>
<evidence type="ECO:0000256" key="1">
    <source>
        <dbReference type="ARBA" id="ARBA00004245"/>
    </source>
</evidence>
<keyword evidence="3" id="KW-0963">Cytoplasm</keyword>
<gene>
    <name evidence="10" type="ORF">BdWA1_001185</name>
    <name evidence="9" type="ORF">BdWA1_003607</name>
    <name evidence="8" type="ORF">BdWA1_004176</name>
</gene>
<feature type="coiled-coil region" evidence="7">
    <location>
        <begin position="176"/>
        <end position="203"/>
    </location>
</feature>